<name>A0A1D2QLU4_9GAMM</name>
<dbReference type="InterPro" id="IPR047650">
    <property type="entry name" value="Transpos_IS110"/>
</dbReference>
<dbReference type="InterPro" id="IPR003346">
    <property type="entry name" value="Transposase_20"/>
</dbReference>
<sequence>MTIPGIGTLTATALLASIGDPTAFKSGRELALAAYLGLVPRQHSTGSKHTLLGISKRGDRYLRTLLIHGARAALRFSCHRADKLSQWATALADRRGKNITAVALGNKNIRIVWCLLTREETYRTA</sequence>
<reference evidence="2 3" key="1">
    <citation type="journal article" date="2016" name="Appl. Environ. Microbiol.">
        <title>Lack of Overt Genome Reduction in the Bryostatin-Producing Bryozoan Symbiont "Candidatus Endobugula sertula".</title>
        <authorList>
            <person name="Miller I.J."/>
            <person name="Vanee N."/>
            <person name="Fong S.S."/>
            <person name="Lim-Fong G.E."/>
            <person name="Kwan J.C."/>
        </authorList>
    </citation>
    <scope>NUCLEOTIDE SEQUENCE [LARGE SCALE GENOMIC DNA]</scope>
    <source>
        <strain evidence="2">AB1-4</strain>
    </source>
</reference>
<feature type="domain" description="Transposase IS116/IS110/IS902 C-terminal" evidence="1">
    <location>
        <begin position="1"/>
        <end position="82"/>
    </location>
</feature>
<dbReference type="PANTHER" id="PTHR33055:SF3">
    <property type="entry name" value="PUTATIVE TRANSPOSASE FOR IS117-RELATED"/>
    <property type="match status" value="1"/>
</dbReference>
<dbReference type="GO" id="GO:0003677">
    <property type="term" value="F:DNA binding"/>
    <property type="evidence" value="ECO:0007669"/>
    <property type="project" value="InterPro"/>
</dbReference>
<evidence type="ECO:0000313" key="3">
    <source>
        <dbReference type="Proteomes" id="UP000242502"/>
    </source>
</evidence>
<dbReference type="AlphaFoldDB" id="A0A1D2QLU4"/>
<dbReference type="GO" id="GO:0004803">
    <property type="term" value="F:transposase activity"/>
    <property type="evidence" value="ECO:0007669"/>
    <property type="project" value="InterPro"/>
</dbReference>
<dbReference type="Proteomes" id="UP000242502">
    <property type="component" value="Unassembled WGS sequence"/>
</dbReference>
<gene>
    <name evidence="2" type="ORF">AB835_13630</name>
</gene>
<organism evidence="2 3">
    <name type="scientific">Candidatus Endobugula sertula</name>
    <name type="common">Bugula neritina bacterial symbiont</name>
    <dbReference type="NCBI Taxonomy" id="62101"/>
    <lineage>
        <taxon>Bacteria</taxon>
        <taxon>Pseudomonadati</taxon>
        <taxon>Pseudomonadota</taxon>
        <taxon>Gammaproteobacteria</taxon>
        <taxon>Cellvibrionales</taxon>
        <taxon>Cellvibrionaceae</taxon>
        <taxon>Candidatus Endobugula</taxon>
    </lineage>
</organism>
<protein>
    <recommendedName>
        <fullName evidence="1">Transposase IS116/IS110/IS902 C-terminal domain-containing protein</fullName>
    </recommendedName>
</protein>
<evidence type="ECO:0000313" key="2">
    <source>
        <dbReference type="EMBL" id="ODS22551.1"/>
    </source>
</evidence>
<evidence type="ECO:0000259" key="1">
    <source>
        <dbReference type="Pfam" id="PF02371"/>
    </source>
</evidence>
<accession>A0A1D2QLU4</accession>
<dbReference type="GO" id="GO:0006313">
    <property type="term" value="P:DNA transposition"/>
    <property type="evidence" value="ECO:0007669"/>
    <property type="project" value="InterPro"/>
</dbReference>
<dbReference type="Pfam" id="PF02371">
    <property type="entry name" value="Transposase_20"/>
    <property type="match status" value="1"/>
</dbReference>
<proteinExistence type="predicted"/>
<comment type="caution">
    <text evidence="2">The sequence shown here is derived from an EMBL/GenBank/DDBJ whole genome shotgun (WGS) entry which is preliminary data.</text>
</comment>
<dbReference type="PANTHER" id="PTHR33055">
    <property type="entry name" value="TRANSPOSASE FOR INSERTION SEQUENCE ELEMENT IS1111A"/>
    <property type="match status" value="1"/>
</dbReference>
<dbReference type="EMBL" id="MDLC01000069">
    <property type="protein sequence ID" value="ODS22551.1"/>
    <property type="molecule type" value="Genomic_DNA"/>
</dbReference>
<dbReference type="STRING" id="62101.AB835_13630"/>